<dbReference type="PANTHER" id="PTHR13318:SF247">
    <property type="entry name" value="GH16156P"/>
    <property type="match status" value="1"/>
</dbReference>
<evidence type="ECO:0000313" key="1">
    <source>
        <dbReference type="EMBL" id="EFX64955.1"/>
    </source>
</evidence>
<dbReference type="SMART" id="SM00367">
    <property type="entry name" value="LRR_CC"/>
    <property type="match status" value="3"/>
</dbReference>
<name>E9HTH5_DAPPU</name>
<dbReference type="PhylomeDB" id="E9HTH5"/>
<reference evidence="1 2" key="1">
    <citation type="journal article" date="2011" name="Science">
        <title>The ecoresponsive genome of Daphnia pulex.</title>
        <authorList>
            <person name="Colbourne J.K."/>
            <person name="Pfrender M.E."/>
            <person name="Gilbert D."/>
            <person name="Thomas W.K."/>
            <person name="Tucker A."/>
            <person name="Oakley T.H."/>
            <person name="Tokishita S."/>
            <person name="Aerts A."/>
            <person name="Arnold G.J."/>
            <person name="Basu M.K."/>
            <person name="Bauer D.J."/>
            <person name="Caceres C.E."/>
            <person name="Carmel L."/>
            <person name="Casola C."/>
            <person name="Choi J.H."/>
            <person name="Detter J.C."/>
            <person name="Dong Q."/>
            <person name="Dusheyko S."/>
            <person name="Eads B.D."/>
            <person name="Frohlich T."/>
            <person name="Geiler-Samerotte K.A."/>
            <person name="Gerlach D."/>
            <person name="Hatcher P."/>
            <person name="Jogdeo S."/>
            <person name="Krijgsveld J."/>
            <person name="Kriventseva E.V."/>
            <person name="Kultz D."/>
            <person name="Laforsch C."/>
            <person name="Lindquist E."/>
            <person name="Lopez J."/>
            <person name="Manak J.R."/>
            <person name="Muller J."/>
            <person name="Pangilinan J."/>
            <person name="Patwardhan R.P."/>
            <person name="Pitluck S."/>
            <person name="Pritham E.J."/>
            <person name="Rechtsteiner A."/>
            <person name="Rho M."/>
            <person name="Rogozin I.B."/>
            <person name="Sakarya O."/>
            <person name="Salamov A."/>
            <person name="Schaack S."/>
            <person name="Shapiro H."/>
            <person name="Shiga Y."/>
            <person name="Skalitzky C."/>
            <person name="Smith Z."/>
            <person name="Souvorov A."/>
            <person name="Sung W."/>
            <person name="Tang Z."/>
            <person name="Tsuchiya D."/>
            <person name="Tu H."/>
            <person name="Vos H."/>
            <person name="Wang M."/>
            <person name="Wolf Y.I."/>
            <person name="Yamagata H."/>
            <person name="Yamada T."/>
            <person name="Ye Y."/>
            <person name="Shaw J.R."/>
            <person name="Andrews J."/>
            <person name="Crease T.J."/>
            <person name="Tang H."/>
            <person name="Lucas S.M."/>
            <person name="Robertson H.M."/>
            <person name="Bork P."/>
            <person name="Koonin E.V."/>
            <person name="Zdobnov E.M."/>
            <person name="Grigoriev I.V."/>
            <person name="Lynch M."/>
            <person name="Boore J.L."/>
        </authorList>
    </citation>
    <scope>NUCLEOTIDE SEQUENCE [LARGE SCALE GENOMIC DNA]</scope>
</reference>
<dbReference type="KEGG" id="dpx:DAPPUDRAFT_333660"/>
<dbReference type="PANTHER" id="PTHR13318">
    <property type="entry name" value="PARTNER OF PAIRED, ISOFORM B-RELATED"/>
    <property type="match status" value="1"/>
</dbReference>
<accession>E9HTH5</accession>
<dbReference type="InterPro" id="IPR032675">
    <property type="entry name" value="LRR_dom_sf"/>
</dbReference>
<sequence>MPRKCEIESLVKLCLGCIKETIENSKFVVNLPSIQKDDKEIFVSLETNNPLHQLIPVTLSEEIVALFTRSRKLTDAKILKHLISPRIQNLCFSVYSDDYLVFFPKLGNLLILDLQNSRVGNHWLKYIGAYCFNLRSLNLENCIDVTDTGIQWLCRGTDYPEMRKESPKLCKTLQRLSVLYTSVTQRGIQIALTHLLSLRVLNNYFTFEALVELAQRAIDSKRPGYYNDRFCTSILYTSRFKLFRSDSLRLALSLCHSLTRVGIHVIKGLKDSDLLCFKVCINLQGLKMLKCPPPFFPNETEITFDGGVAPLLEAFGKSLKILSLQYFDSAPISTIAEFCPNLTWLYINNVTGSLDNERDLGCIKEKMSMFKDLKFLSCFEDIQPDILLLLLSSPSLQHISISDCDTLSDEVLQKAAINYYGFQNLQKLQLFNCNSVSGRGIEALLVDSNPIENISFFGCKNLGSENNCKWSKLIVKNNWNLKCFVY</sequence>
<dbReference type="Proteomes" id="UP000000305">
    <property type="component" value="Unassembled WGS sequence"/>
</dbReference>
<keyword evidence="2" id="KW-1185">Reference proteome</keyword>
<gene>
    <name evidence="1" type="ORF">DAPPUDRAFT_333660</name>
</gene>
<dbReference type="OrthoDB" id="27842at2759"/>
<dbReference type="Gene3D" id="3.80.10.10">
    <property type="entry name" value="Ribonuclease Inhibitor"/>
    <property type="match status" value="2"/>
</dbReference>
<evidence type="ECO:0000313" key="2">
    <source>
        <dbReference type="Proteomes" id="UP000000305"/>
    </source>
</evidence>
<dbReference type="HOGENOM" id="CLU_033667_1_0_1"/>
<proteinExistence type="predicted"/>
<dbReference type="InParanoid" id="E9HTH5"/>
<dbReference type="GO" id="GO:0005737">
    <property type="term" value="C:cytoplasm"/>
    <property type="evidence" value="ECO:0000318"/>
    <property type="project" value="GO_Central"/>
</dbReference>
<organism evidence="1 2">
    <name type="scientific">Daphnia pulex</name>
    <name type="common">Water flea</name>
    <dbReference type="NCBI Taxonomy" id="6669"/>
    <lineage>
        <taxon>Eukaryota</taxon>
        <taxon>Metazoa</taxon>
        <taxon>Ecdysozoa</taxon>
        <taxon>Arthropoda</taxon>
        <taxon>Crustacea</taxon>
        <taxon>Branchiopoda</taxon>
        <taxon>Diplostraca</taxon>
        <taxon>Cladocera</taxon>
        <taxon>Anomopoda</taxon>
        <taxon>Daphniidae</taxon>
        <taxon>Daphnia</taxon>
    </lineage>
</organism>
<dbReference type="InterPro" id="IPR006553">
    <property type="entry name" value="Leu-rich_rpt_Cys-con_subtyp"/>
</dbReference>
<dbReference type="EMBL" id="GL732773">
    <property type="protein sequence ID" value="EFX64955.1"/>
    <property type="molecule type" value="Genomic_DNA"/>
</dbReference>
<dbReference type="AlphaFoldDB" id="E9HTH5"/>
<dbReference type="SUPFAM" id="SSF52047">
    <property type="entry name" value="RNI-like"/>
    <property type="match status" value="1"/>
</dbReference>
<protein>
    <submittedName>
        <fullName evidence="1">Uncharacterized protein</fullName>
    </submittedName>
</protein>